<sequence>MATRTFFVCGNWKSDVNTDAVTTLISALNGKLKFCLKSFKVVVSPPQVFLNLTRSSLRRDVDVASQNFWMEMEKKGCYSAEISAEMLVNLGITWVIVGHSERRQLWGELDELVGEKVEYALSQGLKVIACVGENVEPGGSDLTTQIKAIVDHVTDWTNVVLAYQPAVGASWKVATEVHKRLREWLHSNKTSAVAQSIRIIYAGLTTKYKKLSRKENIDGFLVGEGSLTPRFLKIVDQAVNKYYPGTQFGEHEDPLTVSDKILRALRAANAMKKDNPNSHAQAARIWKLERELINMDDVLVKSKKDIKTVNDLRARNDHWVVTIHVQGTRLRSTMVPATYEHLMNSNWIF</sequence>
<dbReference type="AlphaFoldDB" id="A0AAV1D6T3"/>
<dbReference type="InterPro" id="IPR013785">
    <property type="entry name" value="Aldolase_TIM"/>
</dbReference>
<keyword evidence="3" id="KW-0413">Isomerase</keyword>
<dbReference type="PANTHER" id="PTHR21139">
    <property type="entry name" value="TRIOSEPHOSPHATE ISOMERASE"/>
    <property type="match status" value="1"/>
</dbReference>
<comment type="pathway">
    <text evidence="4">Carbohydrate biosynthesis.</text>
</comment>
<dbReference type="GO" id="GO:0046166">
    <property type="term" value="P:glyceraldehyde-3-phosphate biosynthetic process"/>
    <property type="evidence" value="ECO:0007669"/>
    <property type="project" value="TreeGrafter"/>
</dbReference>
<evidence type="ECO:0000256" key="4">
    <source>
        <dbReference type="ARBA" id="ARBA00024331"/>
    </source>
</evidence>
<protein>
    <submittedName>
        <fullName evidence="5">OLC1v1002040C1</fullName>
    </submittedName>
</protein>
<evidence type="ECO:0000256" key="3">
    <source>
        <dbReference type="ARBA" id="ARBA00023235"/>
    </source>
</evidence>
<evidence type="ECO:0000256" key="2">
    <source>
        <dbReference type="ARBA" id="ARBA00011738"/>
    </source>
</evidence>
<dbReference type="GO" id="GO:0006096">
    <property type="term" value="P:glycolytic process"/>
    <property type="evidence" value="ECO:0007669"/>
    <property type="project" value="TreeGrafter"/>
</dbReference>
<dbReference type="InterPro" id="IPR000652">
    <property type="entry name" value="Triosephosphate_isomerase"/>
</dbReference>
<dbReference type="GO" id="GO:0006094">
    <property type="term" value="P:gluconeogenesis"/>
    <property type="evidence" value="ECO:0007669"/>
    <property type="project" value="TreeGrafter"/>
</dbReference>
<accession>A0AAV1D6T3</accession>
<comment type="subunit">
    <text evidence="2">Homodimer.</text>
</comment>
<dbReference type="Pfam" id="PF00121">
    <property type="entry name" value="TIM"/>
    <property type="match status" value="1"/>
</dbReference>
<reference evidence="5" key="1">
    <citation type="submission" date="2023-03" db="EMBL/GenBank/DDBJ databases">
        <authorList>
            <person name="Julca I."/>
        </authorList>
    </citation>
    <scope>NUCLEOTIDE SEQUENCE</scope>
</reference>
<dbReference type="PANTHER" id="PTHR21139:SF2">
    <property type="entry name" value="TRIOSEPHOSPHATE ISOMERASE"/>
    <property type="match status" value="1"/>
</dbReference>
<dbReference type="Proteomes" id="UP001161247">
    <property type="component" value="Chromosome 4"/>
</dbReference>
<dbReference type="PROSITE" id="PS51440">
    <property type="entry name" value="TIM_2"/>
    <property type="match status" value="1"/>
</dbReference>
<keyword evidence="6" id="KW-1185">Reference proteome</keyword>
<dbReference type="GO" id="GO:0005829">
    <property type="term" value="C:cytosol"/>
    <property type="evidence" value="ECO:0007669"/>
    <property type="project" value="TreeGrafter"/>
</dbReference>
<comment type="similarity">
    <text evidence="1">Belongs to the triosephosphate isomerase family.</text>
</comment>
<dbReference type="SUPFAM" id="SSF51351">
    <property type="entry name" value="Triosephosphate isomerase (TIM)"/>
    <property type="match status" value="1"/>
</dbReference>
<evidence type="ECO:0000313" key="5">
    <source>
        <dbReference type="EMBL" id="CAI9103537.1"/>
    </source>
</evidence>
<dbReference type="GO" id="GO:0019563">
    <property type="term" value="P:glycerol catabolic process"/>
    <property type="evidence" value="ECO:0007669"/>
    <property type="project" value="TreeGrafter"/>
</dbReference>
<dbReference type="InterPro" id="IPR035990">
    <property type="entry name" value="TIM_sf"/>
</dbReference>
<evidence type="ECO:0000313" key="6">
    <source>
        <dbReference type="Proteomes" id="UP001161247"/>
    </source>
</evidence>
<organism evidence="5 6">
    <name type="scientific">Oldenlandia corymbosa var. corymbosa</name>
    <dbReference type="NCBI Taxonomy" id="529605"/>
    <lineage>
        <taxon>Eukaryota</taxon>
        <taxon>Viridiplantae</taxon>
        <taxon>Streptophyta</taxon>
        <taxon>Embryophyta</taxon>
        <taxon>Tracheophyta</taxon>
        <taxon>Spermatophyta</taxon>
        <taxon>Magnoliopsida</taxon>
        <taxon>eudicotyledons</taxon>
        <taxon>Gunneridae</taxon>
        <taxon>Pentapetalae</taxon>
        <taxon>asterids</taxon>
        <taxon>lamiids</taxon>
        <taxon>Gentianales</taxon>
        <taxon>Rubiaceae</taxon>
        <taxon>Rubioideae</taxon>
        <taxon>Spermacoceae</taxon>
        <taxon>Hedyotis-Oldenlandia complex</taxon>
        <taxon>Oldenlandia</taxon>
    </lineage>
</organism>
<dbReference type="GO" id="GO:0004807">
    <property type="term" value="F:triose-phosphate isomerase activity"/>
    <property type="evidence" value="ECO:0007669"/>
    <property type="project" value="InterPro"/>
</dbReference>
<dbReference type="CDD" id="cd00311">
    <property type="entry name" value="TIM"/>
    <property type="match status" value="1"/>
</dbReference>
<dbReference type="EMBL" id="OX459121">
    <property type="protein sequence ID" value="CAI9103537.1"/>
    <property type="molecule type" value="Genomic_DNA"/>
</dbReference>
<evidence type="ECO:0000256" key="1">
    <source>
        <dbReference type="ARBA" id="ARBA00007422"/>
    </source>
</evidence>
<dbReference type="Gene3D" id="3.20.20.70">
    <property type="entry name" value="Aldolase class I"/>
    <property type="match status" value="1"/>
</dbReference>
<gene>
    <name evidence="5" type="ORF">OLC1_LOCUS12676</name>
</gene>
<proteinExistence type="inferred from homology"/>
<dbReference type="NCBIfam" id="TIGR00419">
    <property type="entry name" value="tim"/>
    <property type="match status" value="1"/>
</dbReference>
<name>A0AAV1D6T3_OLDCO</name>